<accession>A0ABY2IIW4</accession>
<evidence type="ECO:0000313" key="1">
    <source>
        <dbReference type="EMBL" id="TFC17306.1"/>
    </source>
</evidence>
<protein>
    <submittedName>
        <fullName evidence="1">Uncharacterized protein</fullName>
    </submittedName>
</protein>
<keyword evidence="2" id="KW-1185">Reference proteome</keyword>
<name>A0ABY2IIW4_9MICO</name>
<dbReference type="Proteomes" id="UP000297604">
    <property type="component" value="Unassembled WGS sequence"/>
</dbReference>
<proteinExistence type="predicted"/>
<reference evidence="1 2" key="1">
    <citation type="submission" date="2019-03" db="EMBL/GenBank/DDBJ databases">
        <title>Genomics of glacier-inhabiting Cryobacterium strains.</title>
        <authorList>
            <person name="Liu Q."/>
            <person name="Xin Y.-H."/>
        </authorList>
    </citation>
    <scope>NUCLEOTIDE SEQUENCE [LARGE SCALE GENOMIC DNA]</scope>
    <source>
        <strain evidence="1 2">MDB1-5</strain>
    </source>
</reference>
<evidence type="ECO:0000313" key="2">
    <source>
        <dbReference type="Proteomes" id="UP000297604"/>
    </source>
</evidence>
<dbReference type="RefSeq" id="WP_134449118.1">
    <property type="nucleotide sequence ID" value="NZ_SOFS01000043.1"/>
</dbReference>
<sequence>MDPRLERLVAERASLAAESERLAALLAAERSGRALRAISLAYGTGCKDDFERERQCRADEEQMKQVRSLTRALDRQYHHLTTSARAARESG</sequence>
<comment type="caution">
    <text evidence="1">The sequence shown here is derived from an EMBL/GenBank/DDBJ whole genome shotgun (WGS) entry which is preliminary data.</text>
</comment>
<gene>
    <name evidence="1" type="ORF">E3O46_16865</name>
</gene>
<dbReference type="EMBL" id="SOFS01000043">
    <property type="protein sequence ID" value="TFC17306.1"/>
    <property type="molecule type" value="Genomic_DNA"/>
</dbReference>
<organism evidence="1 2">
    <name type="scientific">Cryobacterium glucosi</name>
    <dbReference type="NCBI Taxonomy" id="1259175"/>
    <lineage>
        <taxon>Bacteria</taxon>
        <taxon>Bacillati</taxon>
        <taxon>Actinomycetota</taxon>
        <taxon>Actinomycetes</taxon>
        <taxon>Micrococcales</taxon>
        <taxon>Microbacteriaceae</taxon>
        <taxon>Cryobacterium</taxon>
    </lineage>
</organism>